<evidence type="ECO:0000256" key="1">
    <source>
        <dbReference type="SAM" id="MobiDB-lite"/>
    </source>
</evidence>
<feature type="compositionally biased region" description="Gly residues" evidence="1">
    <location>
        <begin position="46"/>
        <end position="57"/>
    </location>
</feature>
<dbReference type="RefSeq" id="YP_009492278.1">
    <property type="nucleotide sequence ID" value="NC_037922.1"/>
</dbReference>
<dbReference type="EMBL" id="MF276985">
    <property type="protein sequence ID" value="AWI68917.1"/>
    <property type="molecule type" value="Genomic_DNA"/>
</dbReference>
<dbReference type="AlphaFoldDB" id="A0A2U8GJP3"/>
<sequence>MSIKYDFLMKLIVVGKAKEKSNLLGFFVSFVNLLRFASSVWHSQTEGGGAEGGGAEGGEAMRSEGSSHLFFASPSAPPKTQSDISFFWNHKMIPNSLSSSFANLRIGNRRLSSSFGNLRIGNL</sequence>
<feature type="region of interest" description="Disordered" evidence="1">
    <location>
        <begin position="44"/>
        <end position="63"/>
    </location>
</feature>
<dbReference type="GeneID" id="36951983"/>
<geneLocation type="chloroplast" evidence="2"/>
<protein>
    <submittedName>
        <fullName evidence="2">Uncharacterized protein</fullName>
    </submittedName>
</protein>
<keyword evidence="2" id="KW-0934">Plastid</keyword>
<proteinExistence type="predicted"/>
<reference evidence="2" key="1">
    <citation type="journal article" date="2018" name="Am. J. Bot.">
        <title>Organellar phylogenomics inform systematics in the green algal family Hydrodictyaceae (Chlorophyceae) and provide clues to the complex evolutionary history of plastid genomes in the green algal tree of life.</title>
        <authorList>
            <person name="McManus H.A."/>
            <person name="Fucikova K."/>
            <person name="Lewis P.O."/>
            <person name="Lewis L.A."/>
            <person name="Karol K.G."/>
        </authorList>
    </citation>
    <scope>NUCLEOTIDE SEQUENCE</scope>
</reference>
<organism evidence="2">
    <name type="scientific">Pseudopediastrum sp. CL0201VA</name>
    <dbReference type="NCBI Taxonomy" id="2184484"/>
    <lineage>
        <taxon>Eukaryota</taxon>
        <taxon>Viridiplantae</taxon>
        <taxon>Chlorophyta</taxon>
        <taxon>core chlorophytes</taxon>
        <taxon>Chlorophyceae</taxon>
        <taxon>CS clade</taxon>
        <taxon>Sphaeropleales</taxon>
        <taxon>Hydrodictyaceae</taxon>
        <taxon>Pseudopediastrum</taxon>
    </lineage>
</organism>
<evidence type="ECO:0000313" key="2">
    <source>
        <dbReference type="EMBL" id="AWI68917.1"/>
    </source>
</evidence>
<accession>A0A2U8GJP3</accession>
<keyword evidence="2" id="KW-0150">Chloroplast</keyword>
<name>A0A2U8GJP3_9CHLO</name>